<keyword evidence="7 8" id="KW-0807">Transducer</keyword>
<evidence type="ECO:0000256" key="4">
    <source>
        <dbReference type="ARBA" id="ARBA00023040"/>
    </source>
</evidence>
<organism evidence="11 12">
    <name type="scientific">Stylophora pistillata</name>
    <name type="common">Smooth cauliflower coral</name>
    <dbReference type="NCBI Taxonomy" id="50429"/>
    <lineage>
        <taxon>Eukaryota</taxon>
        <taxon>Metazoa</taxon>
        <taxon>Cnidaria</taxon>
        <taxon>Anthozoa</taxon>
        <taxon>Hexacorallia</taxon>
        <taxon>Scleractinia</taxon>
        <taxon>Astrocoeniina</taxon>
        <taxon>Pocilloporidae</taxon>
        <taxon>Stylophora</taxon>
    </lineage>
</organism>
<feature type="transmembrane region" description="Helical" evidence="9">
    <location>
        <begin position="404"/>
        <end position="425"/>
    </location>
</feature>
<sequence>MASREENGTKCIDLEKAINLKRLEVFVALTPQLSRICSHGDGESQRQDTIRDPLTLHISKVCRNVQTEPLLQPLDNEVFFNQQSTVTSREARLDMRAGGFWTPGVTAFFDVRVTYVNSRSNQDKSTATIYKEQENEKKRLEGFIYDLQNMKLPTNITFTLEKQGNGSSFPPTEKSPMFEQFGFLYVAYILLIMTSLFGNCALIHIIRTRPSMKTTTNRLILNQACADLLTTLIVMTAMFRDTLFLKKWFYGTGSLTACRFTVWVTYVPPLCSVWTLTAIAVDRYFGVTRPLQASPISNHFWLVVAALWIWAVGSAAGMQSMANLKFVGKQVYCVTDYSHVEFTAGNIAALCLLLLNFIVPLVVMTVLYSIVCLRLWSRDPPGEEANQEERHEEAMKTAKKVTRMMIIVVVLFVLCWFPFQVFVGLDTLHKITLPYPALKFVVWLSNAYCGINPFAYFYFNTNFKKELRVLVGECFRRPKCCTNVQPS</sequence>
<dbReference type="OrthoDB" id="6076970at2759"/>
<comment type="caution">
    <text evidence="11">The sequence shown here is derived from an EMBL/GenBank/DDBJ whole genome shotgun (WGS) entry which is preliminary data.</text>
</comment>
<keyword evidence="4 8" id="KW-0297">G-protein coupled receptor</keyword>
<protein>
    <submittedName>
        <fullName evidence="11">Neuropeptide Y receptor</fullName>
    </submittedName>
</protein>
<proteinExistence type="inferred from homology"/>
<feature type="transmembrane region" description="Helical" evidence="9">
    <location>
        <begin position="437"/>
        <end position="459"/>
    </location>
</feature>
<dbReference type="PROSITE" id="PS50262">
    <property type="entry name" value="G_PROTEIN_RECEP_F1_2"/>
    <property type="match status" value="1"/>
</dbReference>
<dbReference type="PROSITE" id="PS00237">
    <property type="entry name" value="G_PROTEIN_RECEP_F1_1"/>
    <property type="match status" value="1"/>
</dbReference>
<keyword evidence="2 8" id="KW-0812">Transmembrane</keyword>
<evidence type="ECO:0000256" key="2">
    <source>
        <dbReference type="ARBA" id="ARBA00022692"/>
    </source>
</evidence>
<evidence type="ECO:0000256" key="6">
    <source>
        <dbReference type="ARBA" id="ARBA00023170"/>
    </source>
</evidence>
<gene>
    <name evidence="11" type="primary">RYa-R</name>
    <name evidence="11" type="ORF">AWC38_SpisGene1255</name>
</gene>
<feature type="transmembrane region" description="Helical" evidence="9">
    <location>
        <begin position="183"/>
        <end position="207"/>
    </location>
</feature>
<evidence type="ECO:0000256" key="1">
    <source>
        <dbReference type="ARBA" id="ARBA00004141"/>
    </source>
</evidence>
<evidence type="ECO:0000313" key="12">
    <source>
        <dbReference type="Proteomes" id="UP000225706"/>
    </source>
</evidence>
<evidence type="ECO:0000259" key="10">
    <source>
        <dbReference type="PROSITE" id="PS50262"/>
    </source>
</evidence>
<dbReference type="PRINTS" id="PR00237">
    <property type="entry name" value="GPCRRHODOPSN"/>
</dbReference>
<keyword evidence="3 9" id="KW-1133">Transmembrane helix</keyword>
<evidence type="ECO:0000256" key="7">
    <source>
        <dbReference type="ARBA" id="ARBA00023224"/>
    </source>
</evidence>
<comment type="similarity">
    <text evidence="8">Belongs to the G-protein coupled receptor 1 family.</text>
</comment>
<feature type="transmembrane region" description="Helical" evidence="9">
    <location>
        <begin position="260"/>
        <end position="279"/>
    </location>
</feature>
<dbReference type="PANTHER" id="PTHR45695:SF9">
    <property type="entry name" value="LEUCOKININ RECEPTOR"/>
    <property type="match status" value="1"/>
</dbReference>
<dbReference type="CDD" id="cd00637">
    <property type="entry name" value="7tm_classA_rhodopsin-like"/>
    <property type="match status" value="1"/>
</dbReference>
<dbReference type="SUPFAM" id="SSF81321">
    <property type="entry name" value="Family A G protein-coupled receptor-like"/>
    <property type="match status" value="1"/>
</dbReference>
<name>A0A2B4SXC9_STYPI</name>
<dbReference type="GO" id="GO:0004930">
    <property type="term" value="F:G protein-coupled receptor activity"/>
    <property type="evidence" value="ECO:0007669"/>
    <property type="project" value="UniProtKB-KW"/>
</dbReference>
<keyword evidence="5 9" id="KW-0472">Membrane</keyword>
<dbReference type="EMBL" id="LSMT01000008">
    <property type="protein sequence ID" value="PFX33839.1"/>
    <property type="molecule type" value="Genomic_DNA"/>
</dbReference>
<evidence type="ECO:0000256" key="5">
    <source>
        <dbReference type="ARBA" id="ARBA00023136"/>
    </source>
</evidence>
<feature type="transmembrane region" description="Helical" evidence="9">
    <location>
        <begin position="300"/>
        <end position="322"/>
    </location>
</feature>
<dbReference type="AlphaFoldDB" id="A0A2B4SXC9"/>
<dbReference type="GO" id="GO:0005886">
    <property type="term" value="C:plasma membrane"/>
    <property type="evidence" value="ECO:0007669"/>
    <property type="project" value="TreeGrafter"/>
</dbReference>
<dbReference type="SMART" id="SM01381">
    <property type="entry name" value="7TM_GPCR_Srsx"/>
    <property type="match status" value="1"/>
</dbReference>
<dbReference type="Gene3D" id="1.20.1070.10">
    <property type="entry name" value="Rhodopsin 7-helix transmembrane proteins"/>
    <property type="match status" value="1"/>
</dbReference>
<feature type="transmembrane region" description="Helical" evidence="9">
    <location>
        <begin position="347"/>
        <end position="371"/>
    </location>
</feature>
<dbReference type="Proteomes" id="UP000225706">
    <property type="component" value="Unassembled WGS sequence"/>
</dbReference>
<dbReference type="InterPro" id="IPR000276">
    <property type="entry name" value="GPCR_Rhodpsn"/>
</dbReference>
<feature type="domain" description="G-protein coupled receptors family 1 profile" evidence="10">
    <location>
        <begin position="198"/>
        <end position="456"/>
    </location>
</feature>
<dbReference type="STRING" id="50429.A0A2B4SXC9"/>
<evidence type="ECO:0000256" key="9">
    <source>
        <dbReference type="SAM" id="Phobius"/>
    </source>
</evidence>
<dbReference type="Pfam" id="PF00001">
    <property type="entry name" value="7tm_1"/>
    <property type="match status" value="1"/>
</dbReference>
<feature type="transmembrane region" description="Helical" evidence="9">
    <location>
        <begin position="219"/>
        <end position="240"/>
    </location>
</feature>
<dbReference type="PANTHER" id="PTHR45695">
    <property type="entry name" value="LEUCOKININ RECEPTOR-RELATED"/>
    <property type="match status" value="1"/>
</dbReference>
<keyword evidence="12" id="KW-1185">Reference proteome</keyword>
<reference evidence="12" key="1">
    <citation type="journal article" date="2017" name="bioRxiv">
        <title>Comparative analysis of the genomes of Stylophora pistillata and Acropora digitifera provides evidence for extensive differences between species of corals.</title>
        <authorList>
            <person name="Voolstra C.R."/>
            <person name="Li Y."/>
            <person name="Liew Y.J."/>
            <person name="Baumgarten S."/>
            <person name="Zoccola D."/>
            <person name="Flot J.-F."/>
            <person name="Tambutte S."/>
            <person name="Allemand D."/>
            <person name="Aranda M."/>
        </authorList>
    </citation>
    <scope>NUCLEOTIDE SEQUENCE [LARGE SCALE GENOMIC DNA]</scope>
</reference>
<dbReference type="InterPro" id="IPR017452">
    <property type="entry name" value="GPCR_Rhodpsn_7TM"/>
</dbReference>
<evidence type="ECO:0000313" key="11">
    <source>
        <dbReference type="EMBL" id="PFX33839.1"/>
    </source>
</evidence>
<comment type="subcellular location">
    <subcellularLocation>
        <location evidence="1">Membrane</location>
        <topology evidence="1">Multi-pass membrane protein</topology>
    </subcellularLocation>
</comment>
<keyword evidence="6 8" id="KW-0675">Receptor</keyword>
<evidence type="ECO:0000256" key="3">
    <source>
        <dbReference type="ARBA" id="ARBA00022989"/>
    </source>
</evidence>
<accession>A0A2B4SXC9</accession>
<evidence type="ECO:0000256" key="8">
    <source>
        <dbReference type="RuleBase" id="RU000688"/>
    </source>
</evidence>